<keyword evidence="4" id="KW-0032">Aminotransferase</keyword>
<organism evidence="4 5">
    <name type="scientific">Anaerovibrio slackiae</name>
    <dbReference type="NCBI Taxonomy" id="2652309"/>
    <lineage>
        <taxon>Bacteria</taxon>
        <taxon>Bacillati</taxon>
        <taxon>Bacillota</taxon>
        <taxon>Negativicutes</taxon>
        <taxon>Selenomonadales</taxon>
        <taxon>Selenomonadaceae</taxon>
        <taxon>Anaerovibrio</taxon>
    </lineage>
</organism>
<evidence type="ECO:0000313" key="5">
    <source>
        <dbReference type="Proteomes" id="UP000433181"/>
    </source>
</evidence>
<dbReference type="GeneID" id="96777453"/>
<dbReference type="InterPro" id="IPR001544">
    <property type="entry name" value="Aminotrans_IV"/>
</dbReference>
<dbReference type="GO" id="GO:0008483">
    <property type="term" value="F:transaminase activity"/>
    <property type="evidence" value="ECO:0007669"/>
    <property type="project" value="UniProtKB-KW"/>
</dbReference>
<dbReference type="InterPro" id="IPR036038">
    <property type="entry name" value="Aminotransferase-like"/>
</dbReference>
<evidence type="ECO:0000256" key="1">
    <source>
        <dbReference type="ARBA" id="ARBA00001933"/>
    </source>
</evidence>
<dbReference type="EMBL" id="VUNR01000001">
    <property type="protein sequence ID" value="MSU07544.1"/>
    <property type="molecule type" value="Genomic_DNA"/>
</dbReference>
<dbReference type="PANTHER" id="PTHR42743:SF11">
    <property type="entry name" value="AMINODEOXYCHORISMATE LYASE"/>
    <property type="match status" value="1"/>
</dbReference>
<dbReference type="AlphaFoldDB" id="A0A6I2UD15"/>
<accession>A0A6I2UD15</accession>
<dbReference type="Gene3D" id="3.30.470.10">
    <property type="match status" value="1"/>
</dbReference>
<keyword evidence="3" id="KW-0663">Pyridoxal phosphate</keyword>
<dbReference type="InterPro" id="IPR043131">
    <property type="entry name" value="BCAT-like_N"/>
</dbReference>
<comment type="caution">
    <text evidence="4">The sequence shown here is derived from an EMBL/GenBank/DDBJ whole genome shotgun (WGS) entry which is preliminary data.</text>
</comment>
<dbReference type="SUPFAM" id="SSF56752">
    <property type="entry name" value="D-aminoacid aminotransferase-like PLP-dependent enzymes"/>
    <property type="match status" value="1"/>
</dbReference>
<keyword evidence="4" id="KW-0808">Transferase</keyword>
<name>A0A6I2UD15_9FIRM</name>
<evidence type="ECO:0000256" key="3">
    <source>
        <dbReference type="ARBA" id="ARBA00022898"/>
    </source>
</evidence>
<dbReference type="RefSeq" id="WP_154405153.1">
    <property type="nucleotide sequence ID" value="NZ_VUNR01000001.1"/>
</dbReference>
<dbReference type="Pfam" id="PF01063">
    <property type="entry name" value="Aminotran_4"/>
    <property type="match status" value="1"/>
</dbReference>
<dbReference type="FunFam" id="3.20.10.10:FF:000002">
    <property type="entry name" value="D-alanine aminotransferase"/>
    <property type="match status" value="1"/>
</dbReference>
<evidence type="ECO:0000256" key="2">
    <source>
        <dbReference type="ARBA" id="ARBA00009320"/>
    </source>
</evidence>
<proteinExistence type="inferred from homology"/>
<sequence length="286" mass="32430">MFKELAYYDGKIGTPDEVMIPFNDRSHFFGDGVYDATIGGNHVVYLLEDHLDRFYTSANYFDIKIPMGKRELGELLTDLLRQVEGETHFVYWQVTRGVASRNHAYGNDMPGKLWVWIKPSKAGDPNEELKLIVRPDTRFQHGNAKTLNLLPAVMGTELAVRAGADECVLHRDGLVTECCHSNIQILKDGMLIAHPDDQFILRGIAKTHMIEACRRLGITVMERPFSLEEMYDADEVIVTASSRMCQHACEIEGRKVGGKDPETLHRIEKEVIQEYLDYTGKATLLD</sequence>
<dbReference type="InterPro" id="IPR043132">
    <property type="entry name" value="BCAT-like_C"/>
</dbReference>
<dbReference type="GO" id="GO:0008652">
    <property type="term" value="P:amino acid biosynthetic process"/>
    <property type="evidence" value="ECO:0007669"/>
    <property type="project" value="UniProtKB-ARBA"/>
</dbReference>
<protein>
    <submittedName>
        <fullName evidence="4">D-amino acid aminotransferase</fullName>
    </submittedName>
</protein>
<dbReference type="Gene3D" id="3.20.10.10">
    <property type="entry name" value="D-amino Acid Aminotransferase, subunit A, domain 2"/>
    <property type="match status" value="1"/>
</dbReference>
<comment type="similarity">
    <text evidence="2">Belongs to the class-IV pyridoxal-phosphate-dependent aminotransferase family.</text>
</comment>
<dbReference type="GO" id="GO:0046394">
    <property type="term" value="P:carboxylic acid biosynthetic process"/>
    <property type="evidence" value="ECO:0007669"/>
    <property type="project" value="UniProtKB-ARBA"/>
</dbReference>
<comment type="cofactor">
    <cofactor evidence="1">
        <name>pyridoxal 5'-phosphate</name>
        <dbReference type="ChEBI" id="CHEBI:597326"/>
    </cofactor>
</comment>
<reference evidence="4 5" key="1">
    <citation type="submission" date="2019-08" db="EMBL/GenBank/DDBJ databases">
        <title>In-depth cultivation of the pig gut microbiome towards novel bacterial diversity and tailored functional studies.</title>
        <authorList>
            <person name="Wylensek D."/>
            <person name="Hitch T.C.A."/>
            <person name="Clavel T."/>
        </authorList>
    </citation>
    <scope>NUCLEOTIDE SEQUENCE [LARGE SCALE GENOMIC DNA]</scope>
    <source>
        <strain evidence="4 5">WCA-693-APC-5D-A</strain>
    </source>
</reference>
<dbReference type="Proteomes" id="UP000433181">
    <property type="component" value="Unassembled WGS sequence"/>
</dbReference>
<dbReference type="InterPro" id="IPR050571">
    <property type="entry name" value="Class-IV_PLP-Dep_Aminotrnsfr"/>
</dbReference>
<dbReference type="PANTHER" id="PTHR42743">
    <property type="entry name" value="AMINO-ACID AMINOTRANSFERASE"/>
    <property type="match status" value="1"/>
</dbReference>
<evidence type="ECO:0000313" key="4">
    <source>
        <dbReference type="EMBL" id="MSU07544.1"/>
    </source>
</evidence>
<gene>
    <name evidence="4" type="ORF">FYJ84_00835</name>
</gene>
<keyword evidence="5" id="KW-1185">Reference proteome</keyword>